<name>A0A9Q4KUJ8_9EURY</name>
<gene>
    <name evidence="8" type="ORF">L0665_02665</name>
</gene>
<evidence type="ECO:0000256" key="7">
    <source>
        <dbReference type="ARBA" id="ARBA00023239"/>
    </source>
</evidence>
<dbReference type="GO" id="GO:0016829">
    <property type="term" value="F:lyase activity"/>
    <property type="evidence" value="ECO:0007669"/>
    <property type="project" value="UniProtKB-KW"/>
</dbReference>
<dbReference type="InterPro" id="IPR003738">
    <property type="entry name" value="SRAP"/>
</dbReference>
<evidence type="ECO:0000256" key="5">
    <source>
        <dbReference type="ARBA" id="ARBA00023124"/>
    </source>
</evidence>
<keyword evidence="4" id="KW-0378">Hydrolase</keyword>
<dbReference type="GO" id="GO:0006508">
    <property type="term" value="P:proteolysis"/>
    <property type="evidence" value="ECO:0007669"/>
    <property type="project" value="UniProtKB-KW"/>
</dbReference>
<evidence type="ECO:0000313" key="8">
    <source>
        <dbReference type="EMBL" id="MDE4907521.1"/>
    </source>
</evidence>
<dbReference type="RefSeq" id="WP_274924171.1">
    <property type="nucleotide sequence ID" value="NZ_JAKELO010000002.1"/>
</dbReference>
<keyword evidence="6" id="KW-0238">DNA-binding</keyword>
<dbReference type="Gene3D" id="3.90.1680.10">
    <property type="entry name" value="SOS response associated peptidase-like"/>
    <property type="match status" value="1"/>
</dbReference>
<reference evidence="8" key="1">
    <citation type="submission" date="2022-01" db="EMBL/GenBank/DDBJ databases">
        <title>Draft genome of Methanogenium marinum DSM 15558.</title>
        <authorList>
            <person name="Chen S.-C."/>
            <person name="You Y.-T."/>
        </authorList>
    </citation>
    <scope>NUCLEOTIDE SEQUENCE</scope>
    <source>
        <strain evidence="8">DSM 15558</strain>
    </source>
</reference>
<evidence type="ECO:0000256" key="2">
    <source>
        <dbReference type="ARBA" id="ARBA00022670"/>
    </source>
</evidence>
<keyword evidence="9" id="KW-1185">Reference proteome</keyword>
<dbReference type="GO" id="GO:0106300">
    <property type="term" value="P:protein-DNA covalent cross-linking repair"/>
    <property type="evidence" value="ECO:0007669"/>
    <property type="project" value="InterPro"/>
</dbReference>
<dbReference type="PANTHER" id="PTHR13604:SF0">
    <property type="entry name" value="ABASIC SITE PROCESSING PROTEIN HMCES"/>
    <property type="match status" value="1"/>
</dbReference>
<sequence length="218" mass="24230">MRYTLTHTEDFASVFGISCGDMEDRYNIAPTQEAPVLVVEGDVLACITARWGLVPARKMGDESGKWLANSRAETLDEKANFLDLVEHARCIIPVSGFYEWEGESGTSSPFYFTIPSRPIFGLAGLCNWWADPVSGMLKPTFTIITCPSNDLVGRVHNRMPVILLEEDVTPWLFGPYVPDVLEPYPEAGMEMVQVTESVNNPEYESADCIKKAGGRKGW</sequence>
<organism evidence="8 9">
    <name type="scientific">Methanogenium marinum</name>
    <dbReference type="NCBI Taxonomy" id="348610"/>
    <lineage>
        <taxon>Archaea</taxon>
        <taxon>Methanobacteriati</taxon>
        <taxon>Methanobacteriota</taxon>
        <taxon>Stenosarchaea group</taxon>
        <taxon>Methanomicrobia</taxon>
        <taxon>Methanomicrobiales</taxon>
        <taxon>Methanomicrobiaceae</taxon>
        <taxon>Methanogenium</taxon>
    </lineage>
</organism>
<dbReference type="GO" id="GO:0008233">
    <property type="term" value="F:peptidase activity"/>
    <property type="evidence" value="ECO:0007669"/>
    <property type="project" value="UniProtKB-KW"/>
</dbReference>
<dbReference type="Pfam" id="PF02586">
    <property type="entry name" value="SRAP"/>
    <property type="match status" value="1"/>
</dbReference>
<keyword evidence="5" id="KW-0190">Covalent protein-DNA linkage</keyword>
<evidence type="ECO:0000256" key="1">
    <source>
        <dbReference type="ARBA" id="ARBA00008136"/>
    </source>
</evidence>
<evidence type="ECO:0000256" key="4">
    <source>
        <dbReference type="ARBA" id="ARBA00022801"/>
    </source>
</evidence>
<evidence type="ECO:0000256" key="3">
    <source>
        <dbReference type="ARBA" id="ARBA00022763"/>
    </source>
</evidence>
<comment type="similarity">
    <text evidence="1">Belongs to the SOS response-associated peptidase family.</text>
</comment>
<keyword evidence="2" id="KW-0645">Protease</keyword>
<proteinExistence type="inferred from homology"/>
<dbReference type="EMBL" id="JAKELO010000002">
    <property type="protein sequence ID" value="MDE4907521.1"/>
    <property type="molecule type" value="Genomic_DNA"/>
</dbReference>
<dbReference type="AlphaFoldDB" id="A0A9Q4KUJ8"/>
<dbReference type="InterPro" id="IPR036590">
    <property type="entry name" value="SRAP-like"/>
</dbReference>
<dbReference type="SUPFAM" id="SSF143081">
    <property type="entry name" value="BB1717-like"/>
    <property type="match status" value="1"/>
</dbReference>
<dbReference type="Proteomes" id="UP001143747">
    <property type="component" value="Unassembled WGS sequence"/>
</dbReference>
<protein>
    <submittedName>
        <fullName evidence="8">SOS response-associated peptidase</fullName>
    </submittedName>
</protein>
<accession>A0A9Q4KUJ8</accession>
<evidence type="ECO:0000313" key="9">
    <source>
        <dbReference type="Proteomes" id="UP001143747"/>
    </source>
</evidence>
<keyword evidence="7" id="KW-0456">Lyase</keyword>
<dbReference type="GO" id="GO:0003697">
    <property type="term" value="F:single-stranded DNA binding"/>
    <property type="evidence" value="ECO:0007669"/>
    <property type="project" value="InterPro"/>
</dbReference>
<comment type="caution">
    <text evidence="8">The sequence shown here is derived from an EMBL/GenBank/DDBJ whole genome shotgun (WGS) entry which is preliminary data.</text>
</comment>
<evidence type="ECO:0000256" key="6">
    <source>
        <dbReference type="ARBA" id="ARBA00023125"/>
    </source>
</evidence>
<dbReference type="PANTHER" id="PTHR13604">
    <property type="entry name" value="DC12-RELATED"/>
    <property type="match status" value="1"/>
</dbReference>
<keyword evidence="3" id="KW-0227">DNA damage</keyword>